<dbReference type="InterPro" id="IPR008969">
    <property type="entry name" value="CarboxyPept-like_regulatory"/>
</dbReference>
<accession>A0AAE3MDD9</accession>
<dbReference type="SUPFAM" id="SSF56935">
    <property type="entry name" value="Porins"/>
    <property type="match status" value="1"/>
</dbReference>
<dbReference type="Proteomes" id="UP001207408">
    <property type="component" value="Unassembled WGS sequence"/>
</dbReference>
<evidence type="ECO:0000256" key="3">
    <source>
        <dbReference type="ARBA" id="ARBA00022452"/>
    </source>
</evidence>
<dbReference type="InterPro" id="IPR037066">
    <property type="entry name" value="Plug_dom_sf"/>
</dbReference>
<keyword evidence="5" id="KW-0472">Membrane</keyword>
<keyword evidence="6" id="KW-0998">Cell outer membrane</keyword>
<feature type="signal peptide" evidence="7">
    <location>
        <begin position="1"/>
        <end position="23"/>
    </location>
</feature>
<evidence type="ECO:0000259" key="8">
    <source>
        <dbReference type="Pfam" id="PF25183"/>
    </source>
</evidence>
<keyword evidence="4" id="KW-0812">Transmembrane</keyword>
<dbReference type="SUPFAM" id="SSF49464">
    <property type="entry name" value="Carboxypeptidase regulatory domain-like"/>
    <property type="match status" value="1"/>
</dbReference>
<name>A0AAE3MDD9_9BACT</name>
<keyword evidence="2" id="KW-0813">Transport</keyword>
<organism evidence="9 10">
    <name type="scientific">Plebeiibacterium marinum</name>
    <dbReference type="NCBI Taxonomy" id="2992111"/>
    <lineage>
        <taxon>Bacteria</taxon>
        <taxon>Pseudomonadati</taxon>
        <taxon>Bacteroidota</taxon>
        <taxon>Bacteroidia</taxon>
        <taxon>Marinilabiliales</taxon>
        <taxon>Marinilabiliaceae</taxon>
        <taxon>Plebeiibacterium</taxon>
    </lineage>
</organism>
<keyword evidence="10" id="KW-1185">Reference proteome</keyword>
<dbReference type="GO" id="GO:0015344">
    <property type="term" value="F:siderophore uptake transmembrane transporter activity"/>
    <property type="evidence" value="ECO:0007669"/>
    <property type="project" value="TreeGrafter"/>
</dbReference>
<evidence type="ECO:0000256" key="6">
    <source>
        <dbReference type="ARBA" id="ARBA00023237"/>
    </source>
</evidence>
<dbReference type="Pfam" id="PF25183">
    <property type="entry name" value="OMP_b-brl_4"/>
    <property type="match status" value="2"/>
</dbReference>
<evidence type="ECO:0000256" key="7">
    <source>
        <dbReference type="SAM" id="SignalP"/>
    </source>
</evidence>
<dbReference type="Gene3D" id="2.40.170.20">
    <property type="entry name" value="TonB-dependent receptor, beta-barrel domain"/>
    <property type="match status" value="1"/>
</dbReference>
<comment type="caution">
    <text evidence="9">The sequence shown here is derived from an EMBL/GenBank/DDBJ whole genome shotgun (WGS) entry which is preliminary data.</text>
</comment>
<evidence type="ECO:0000313" key="10">
    <source>
        <dbReference type="Proteomes" id="UP001207408"/>
    </source>
</evidence>
<feature type="domain" description="TonB-dependent transporter Oar-like beta-barrel" evidence="8">
    <location>
        <begin position="243"/>
        <end position="316"/>
    </location>
</feature>
<evidence type="ECO:0000313" key="9">
    <source>
        <dbReference type="EMBL" id="MCW3805654.1"/>
    </source>
</evidence>
<reference evidence="9" key="1">
    <citation type="submission" date="2022-10" db="EMBL/GenBank/DDBJ databases">
        <authorList>
            <person name="Yu W.X."/>
        </authorList>
    </citation>
    <scope>NUCLEOTIDE SEQUENCE</scope>
    <source>
        <strain evidence="9">D04</strain>
    </source>
</reference>
<dbReference type="InterPro" id="IPR036942">
    <property type="entry name" value="Beta-barrel_TonB_sf"/>
</dbReference>
<keyword evidence="9" id="KW-0378">Hydrolase</keyword>
<evidence type="ECO:0000256" key="1">
    <source>
        <dbReference type="ARBA" id="ARBA00004571"/>
    </source>
</evidence>
<dbReference type="PANTHER" id="PTHR30069">
    <property type="entry name" value="TONB-DEPENDENT OUTER MEMBRANE RECEPTOR"/>
    <property type="match status" value="1"/>
</dbReference>
<dbReference type="GO" id="GO:0004180">
    <property type="term" value="F:carboxypeptidase activity"/>
    <property type="evidence" value="ECO:0007669"/>
    <property type="project" value="UniProtKB-KW"/>
</dbReference>
<keyword evidence="7" id="KW-0732">Signal</keyword>
<gene>
    <name evidence="9" type="ORF">OM074_08430</name>
</gene>
<comment type="subcellular location">
    <subcellularLocation>
        <location evidence="1">Cell outer membrane</location>
        <topology evidence="1">Multi-pass membrane protein</topology>
    </subcellularLocation>
</comment>
<keyword evidence="9" id="KW-0645">Protease</keyword>
<dbReference type="AlphaFoldDB" id="A0AAE3MDD9"/>
<proteinExistence type="predicted"/>
<evidence type="ECO:0000256" key="2">
    <source>
        <dbReference type="ARBA" id="ARBA00022448"/>
    </source>
</evidence>
<dbReference type="Gene3D" id="2.60.40.1120">
    <property type="entry name" value="Carboxypeptidase-like, regulatory domain"/>
    <property type="match status" value="1"/>
</dbReference>
<feature type="chain" id="PRO_5042069456" evidence="7">
    <location>
        <begin position="24"/>
        <end position="1077"/>
    </location>
</feature>
<dbReference type="InterPro" id="IPR057601">
    <property type="entry name" value="Oar-like_b-barrel"/>
</dbReference>
<dbReference type="GO" id="GO:0044718">
    <property type="term" value="P:siderophore transmembrane transport"/>
    <property type="evidence" value="ECO:0007669"/>
    <property type="project" value="TreeGrafter"/>
</dbReference>
<dbReference type="Pfam" id="PF13620">
    <property type="entry name" value="CarboxypepD_reg"/>
    <property type="match status" value="1"/>
</dbReference>
<sequence>MKKYFFVVLSCIVLCICAVSVNAQMTTSGITGRVISSGEKLTGATVILVHEPTGAQYGTITNESGIYNLPNLNPGGPYVLTVSFIGYNQYVKKDVYLTLGQTLQFNVKLSESAMNIDEVQVVAVASGVFDGNTTGSKTTVSRERIESLPAISRGISDFAMLTPQAKINSDGGVEIAGQNSKYNSFTIDGAVQNDVFGLASSGTNGGQIGINPMSMDIIDQLTISLSPYDVTQSGFAGAGINAVTKSGTNKFNGSAYGYYRNESLAGKTPTDNPEVKREKMDEFTAKTYGLTLAGPLVKNKLFFFGNVEIQRDETPKPFDFADYTGSASQQDLISLENKLVNDYGYNPGSYENTKSTLESEKVFLKLDWNISQKHKFSIRHQYSNGVSISPSTSSKSSIYFSNSGKDFSSKTNSTTAELKSIFSSKVANKLRLVYTNVDDNRDPMGGRFPYIYLAEEKINLGSEQYSTANRLKQKVLSFTDNLNIYSGKHSFTLGMHHEYYDMFNVFIRQNYGYYSYADLATFMADPNNYDSFRRSFSAVDDVTGDGTKGAAEFKVLQLGFYVQDDYQVNDNFKLTYGVRMDLPMYLDDPRENLDFNNSVIPYLEDTYGVDLKGAKTGKMPKTSALFSPRVGFNWDVNGDKTMQVRGGAGLFTSRIPYVWPGGSYNNNGMTIGGISDYSQAYSFSGKWNNQPKIEGAPSGQIDIFAEDFKMPQVFRANLALDKKLPYGINSTFDITYTKNVNNVAYQNLLVNNSGKKLTGTGDDRIIWENIQNDVNNNSGAEGKYTGIYLGYNTSKGHSFNFSTMFDKKWNNGLFASVGYNYGIAKAMNDGQSSQNSSQWRVPNQNGRNNLKLGYSAYDLGHRIMANVSYKFDYCSFTNSTITLFYNGQSGSRYSFGYNNGVSRYAGPAGGEVDGKNLTLMYVPEDQNDIVLVDDGDYTAQAQWNDLNSFINDHKYLDEHRGEIVDRNSQRMPFEHTLDLKFMQEFRFKVAANRENKIQITFDVFNFTNMLNKDWGRMHYSIGDYGVYQVLKFQGYQADGTTPTYSYYNKNGNKTYGIDDSGFKSSRWQAQIGVRYIF</sequence>
<evidence type="ECO:0000256" key="4">
    <source>
        <dbReference type="ARBA" id="ARBA00022692"/>
    </source>
</evidence>
<dbReference type="PANTHER" id="PTHR30069:SF46">
    <property type="entry name" value="OAR PROTEIN"/>
    <property type="match status" value="1"/>
</dbReference>
<dbReference type="Gene3D" id="2.170.130.10">
    <property type="entry name" value="TonB-dependent receptor, plug domain"/>
    <property type="match status" value="1"/>
</dbReference>
<dbReference type="EMBL" id="JAPDPI010000014">
    <property type="protein sequence ID" value="MCW3805654.1"/>
    <property type="molecule type" value="Genomic_DNA"/>
</dbReference>
<protein>
    <submittedName>
        <fullName evidence="9">Carboxypeptidase regulatory-like domain-containing protein</fullName>
    </submittedName>
</protein>
<dbReference type="InterPro" id="IPR039426">
    <property type="entry name" value="TonB-dep_rcpt-like"/>
</dbReference>
<feature type="domain" description="TonB-dependent transporter Oar-like beta-barrel" evidence="8">
    <location>
        <begin position="349"/>
        <end position="1011"/>
    </location>
</feature>
<keyword evidence="9" id="KW-0121">Carboxypeptidase</keyword>
<evidence type="ECO:0000256" key="5">
    <source>
        <dbReference type="ARBA" id="ARBA00023136"/>
    </source>
</evidence>
<dbReference type="GO" id="GO:0009279">
    <property type="term" value="C:cell outer membrane"/>
    <property type="evidence" value="ECO:0007669"/>
    <property type="project" value="UniProtKB-SubCell"/>
</dbReference>
<dbReference type="RefSeq" id="WP_301199024.1">
    <property type="nucleotide sequence ID" value="NZ_JAPDPI010000014.1"/>
</dbReference>
<keyword evidence="3" id="KW-1134">Transmembrane beta strand</keyword>